<evidence type="ECO:0000313" key="1">
    <source>
        <dbReference type="EMBL" id="CAI2186054.1"/>
    </source>
</evidence>
<evidence type="ECO:0000313" key="2">
    <source>
        <dbReference type="Proteomes" id="UP001153678"/>
    </source>
</evidence>
<proteinExistence type="predicted"/>
<dbReference type="OrthoDB" id="2416790at2759"/>
<name>A0A9W4SYD9_9GLOM</name>
<dbReference type="Proteomes" id="UP001153678">
    <property type="component" value="Unassembled WGS sequence"/>
</dbReference>
<dbReference type="Gene3D" id="3.40.50.300">
    <property type="entry name" value="P-loop containing nucleotide triphosphate hydrolases"/>
    <property type="match status" value="1"/>
</dbReference>
<dbReference type="InterPro" id="IPR027417">
    <property type="entry name" value="P-loop_NTPase"/>
</dbReference>
<dbReference type="EMBL" id="CAMKVN010003988">
    <property type="protein sequence ID" value="CAI2186054.1"/>
    <property type="molecule type" value="Genomic_DNA"/>
</dbReference>
<accession>A0A9W4SYD9</accession>
<protein>
    <submittedName>
        <fullName evidence="1">16285_t:CDS:1</fullName>
    </submittedName>
</protein>
<comment type="caution">
    <text evidence="1">The sequence shown here is derived from an EMBL/GenBank/DDBJ whole genome shotgun (WGS) entry which is preliminary data.</text>
</comment>
<dbReference type="AlphaFoldDB" id="A0A9W4SYD9"/>
<gene>
    <name evidence="1" type="ORF">FWILDA_LOCUS12383</name>
</gene>
<keyword evidence="2" id="KW-1185">Reference proteome</keyword>
<dbReference type="SUPFAM" id="SSF52540">
    <property type="entry name" value="P-loop containing nucleoside triphosphate hydrolases"/>
    <property type="match status" value="1"/>
</dbReference>
<reference evidence="1" key="1">
    <citation type="submission" date="2022-08" db="EMBL/GenBank/DDBJ databases">
        <authorList>
            <person name="Kallberg Y."/>
            <person name="Tangrot J."/>
            <person name="Rosling A."/>
        </authorList>
    </citation>
    <scope>NUCLEOTIDE SEQUENCE</scope>
    <source>
        <strain evidence="1">Wild A</strain>
    </source>
</reference>
<organism evidence="1 2">
    <name type="scientific">Funneliformis geosporum</name>
    <dbReference type="NCBI Taxonomy" id="1117311"/>
    <lineage>
        <taxon>Eukaryota</taxon>
        <taxon>Fungi</taxon>
        <taxon>Fungi incertae sedis</taxon>
        <taxon>Mucoromycota</taxon>
        <taxon>Glomeromycotina</taxon>
        <taxon>Glomeromycetes</taxon>
        <taxon>Glomerales</taxon>
        <taxon>Glomeraceae</taxon>
        <taxon>Funneliformis</taxon>
    </lineage>
</organism>
<sequence>MEEARDRLFDLGSENISDGLPFLQLGFIKEDTEQESVFKGGMVSSESGASVCGETVSDGGPKEVQLMDGGGGRDVYDDGRFFIPGFYEVQKKLVGMNGKKVASFITGTSIENPGADPGEVLKAIYKRKDRGAVICFDEIEKADRECKEACGIPTDITTNKGFTDTFLDFPTPTNECIFVATVNRTEDVPPFIADRFAIRIEVLPLPYEERLEVIRVILQSFLQREGVDDKCPYARDKRNEHKVNCMCFTQNLDMVPDTKQKFTEYCQGLNGQVANLIESYRAYFTGNIYPLLNKPEGDKTLLFRQVEGFKDLLRQLNTQPMFLTDREDELFASDSEKMLEGRINYSLAMRMEEARDRLFDLGSENISDGLPFLQLGKIKEDTEAGLVIACQNRKGFNLQSPYLRVVWFHQKVVRVYVVKGFRMVDPRKLYVEVKLEED</sequence>